<dbReference type="InterPro" id="IPR027372">
    <property type="entry name" value="Phytase-like_dom"/>
</dbReference>
<evidence type="ECO:0000313" key="3">
    <source>
        <dbReference type="Proteomes" id="UP001548713"/>
    </source>
</evidence>
<evidence type="ECO:0000313" key="2">
    <source>
        <dbReference type="EMBL" id="MET1754117.1"/>
    </source>
</evidence>
<gene>
    <name evidence="2" type="ORF">ABVV53_01350</name>
</gene>
<keyword evidence="3" id="KW-1185">Reference proteome</keyword>
<proteinExistence type="predicted"/>
<evidence type="ECO:0000259" key="1">
    <source>
        <dbReference type="Pfam" id="PF13449"/>
    </source>
</evidence>
<protein>
    <submittedName>
        <fullName evidence="2">Esterase-like activity of phytase family protein</fullName>
    </submittedName>
</protein>
<reference evidence="2 3" key="1">
    <citation type="submission" date="2024-07" db="EMBL/GenBank/DDBJ databases">
        <title>Novosphingobium kalidii RD2P27.</title>
        <authorList>
            <person name="Sun J.-Q."/>
        </authorList>
    </citation>
    <scope>NUCLEOTIDE SEQUENCE [LARGE SCALE GENOMIC DNA]</scope>
    <source>
        <strain evidence="2 3">RD2P27</strain>
    </source>
</reference>
<dbReference type="Pfam" id="PF13449">
    <property type="entry name" value="Phytase-like"/>
    <property type="match status" value="1"/>
</dbReference>
<comment type="caution">
    <text evidence="2">The sequence shown here is derived from an EMBL/GenBank/DDBJ whole genome shotgun (WGS) entry which is preliminary data.</text>
</comment>
<sequence length="333" mass="36925">MHRSIALLILIVGVTFSTWLRSERVTPARDKTLTFVAEPRPSEAILQAHLGPFRLEKAWEMKLGSWKFGGYSALVPLPDGRMLTLSDLGRFLVFAPPGGPKAKPWIGNLLDNPNHNKSDVDVESATRDPATGSIWLGLELRNSIIRLNSNWVQTGSVRPEIIRHWGKNSGPEAMTRLQDGRFVLLQEAPLDWWRGHRHDAVIFAGDPVEAPDAVERFVFDGPSGFDPVDMVQIPDGRVLVLMRALVWPFPQRFAARIAIADPEEIRAGGVWHAKEVARIASSLPVDNFEGIAVTPRDDGKLTVWLISDDNQAALQRTLLWKLVVDPADLPSGG</sequence>
<dbReference type="RefSeq" id="WP_353982519.1">
    <property type="nucleotide sequence ID" value="NZ_JBEWLY010000004.1"/>
</dbReference>
<dbReference type="EMBL" id="JBEWLY010000004">
    <property type="protein sequence ID" value="MET1754117.1"/>
    <property type="molecule type" value="Genomic_DNA"/>
</dbReference>
<dbReference type="Proteomes" id="UP001548713">
    <property type="component" value="Unassembled WGS sequence"/>
</dbReference>
<accession>A0ABV2CWZ3</accession>
<organism evidence="2 3">
    <name type="scientific">Novosphingobium kalidii</name>
    <dbReference type="NCBI Taxonomy" id="3230299"/>
    <lineage>
        <taxon>Bacteria</taxon>
        <taxon>Pseudomonadati</taxon>
        <taxon>Pseudomonadota</taxon>
        <taxon>Alphaproteobacteria</taxon>
        <taxon>Sphingomonadales</taxon>
        <taxon>Sphingomonadaceae</taxon>
        <taxon>Novosphingobium</taxon>
    </lineage>
</organism>
<name>A0ABV2CWZ3_9SPHN</name>
<feature type="domain" description="Phytase-like" evidence="1">
    <location>
        <begin position="68"/>
        <end position="310"/>
    </location>
</feature>